<reference evidence="1" key="1">
    <citation type="journal article" date="2020" name="mSystems">
        <title>Genome- and Community-Level Interaction Insights into Carbon Utilization and Element Cycling Functions of Hydrothermarchaeota in Hydrothermal Sediment.</title>
        <authorList>
            <person name="Zhou Z."/>
            <person name="Liu Y."/>
            <person name="Xu W."/>
            <person name="Pan J."/>
            <person name="Luo Z.H."/>
            <person name="Li M."/>
        </authorList>
    </citation>
    <scope>NUCLEOTIDE SEQUENCE [LARGE SCALE GENOMIC DNA]</scope>
    <source>
        <strain evidence="1">SpSt-361</strain>
    </source>
</reference>
<dbReference type="NCBIfam" id="TIGR02436">
    <property type="entry name" value="four helix bundle protein"/>
    <property type="match status" value="1"/>
</dbReference>
<proteinExistence type="predicted"/>
<name>A0A831Z101_UNCKA</name>
<dbReference type="EMBL" id="DSPJ01000056">
    <property type="protein sequence ID" value="HEX61905.1"/>
    <property type="molecule type" value="Genomic_DNA"/>
</dbReference>
<dbReference type="PANTHER" id="PTHR38471:SF2">
    <property type="entry name" value="FOUR HELIX BUNDLE PROTEIN"/>
    <property type="match status" value="1"/>
</dbReference>
<dbReference type="AlphaFoldDB" id="A0A831Z101"/>
<gene>
    <name evidence="1" type="ORF">ENR01_01970</name>
</gene>
<protein>
    <submittedName>
        <fullName evidence="1">Four helix bundle protein</fullName>
    </submittedName>
</protein>
<dbReference type="InterPro" id="IPR036583">
    <property type="entry name" value="23S_rRNA_IVS_sf"/>
</dbReference>
<comment type="caution">
    <text evidence="1">The sequence shown here is derived from an EMBL/GenBank/DDBJ whole genome shotgun (WGS) entry which is preliminary data.</text>
</comment>
<sequence length="127" mass="14535">MSKEDSFENLKIWQEGHRLMLAVYKATSSFPKSEIYGLVSQVRSAALSVPSNIAESEGRYHYADSIKFILNARGSAFEVRSQLRAARDLNYLDSKVFETLDEDYAILIKSINSYINYLERRKEDGKA</sequence>
<evidence type="ECO:0000313" key="1">
    <source>
        <dbReference type="EMBL" id="HEX61905.1"/>
    </source>
</evidence>
<accession>A0A831Z101</accession>
<organism evidence="1">
    <name type="scientific">candidate division WWE3 bacterium</name>
    <dbReference type="NCBI Taxonomy" id="2053526"/>
    <lineage>
        <taxon>Bacteria</taxon>
        <taxon>Katanobacteria</taxon>
    </lineage>
</organism>
<dbReference type="CDD" id="cd16377">
    <property type="entry name" value="23S_rRNA_IVP_like"/>
    <property type="match status" value="1"/>
</dbReference>
<dbReference type="Pfam" id="PF05635">
    <property type="entry name" value="23S_rRNA_IVP"/>
    <property type="match status" value="1"/>
</dbReference>
<dbReference type="Gene3D" id="1.20.1440.60">
    <property type="entry name" value="23S rRNA-intervening sequence"/>
    <property type="match status" value="1"/>
</dbReference>
<dbReference type="SUPFAM" id="SSF158446">
    <property type="entry name" value="IVS-encoded protein-like"/>
    <property type="match status" value="1"/>
</dbReference>
<dbReference type="PANTHER" id="PTHR38471">
    <property type="entry name" value="FOUR HELIX BUNDLE PROTEIN"/>
    <property type="match status" value="1"/>
</dbReference>
<dbReference type="InterPro" id="IPR012657">
    <property type="entry name" value="23S_rRNA-intervening_sequence"/>
</dbReference>